<accession>A0A6A6F1B8</accession>
<sequence>MPASCAATAGNPIAACVGTLPGIVMVIRCGGAIFSHVRRLSTNLMHLTLRRHTKSQPKLGVALRILDAGLVLKRLDGYSWILSTEVHAAYSAIGGQGQYFFDVPPSEKGNNVQLDARFRADACAPGATPSVDVREDKSKWCTSQFLKVLNDGQNVKTDPNNGSWKTGRTRARDCMQCRTGAQSEAMVPLPMASVNMMPGAADVYHSYQTS</sequence>
<protein>
    <submittedName>
        <fullName evidence="1">Uncharacterized protein</fullName>
    </submittedName>
</protein>
<gene>
    <name evidence="1" type="ORF">CERZMDRAFT_88409</name>
</gene>
<evidence type="ECO:0000313" key="1">
    <source>
        <dbReference type="EMBL" id="KAF2207562.1"/>
    </source>
</evidence>
<proteinExistence type="predicted"/>
<evidence type="ECO:0000313" key="2">
    <source>
        <dbReference type="Proteomes" id="UP000799539"/>
    </source>
</evidence>
<organism evidence="1 2">
    <name type="scientific">Cercospora zeae-maydis SCOH1-5</name>
    <dbReference type="NCBI Taxonomy" id="717836"/>
    <lineage>
        <taxon>Eukaryota</taxon>
        <taxon>Fungi</taxon>
        <taxon>Dikarya</taxon>
        <taxon>Ascomycota</taxon>
        <taxon>Pezizomycotina</taxon>
        <taxon>Dothideomycetes</taxon>
        <taxon>Dothideomycetidae</taxon>
        <taxon>Mycosphaerellales</taxon>
        <taxon>Mycosphaerellaceae</taxon>
        <taxon>Cercospora</taxon>
    </lineage>
</organism>
<dbReference type="Proteomes" id="UP000799539">
    <property type="component" value="Unassembled WGS sequence"/>
</dbReference>
<name>A0A6A6F1B8_9PEZI</name>
<keyword evidence="2" id="KW-1185">Reference proteome</keyword>
<dbReference type="OrthoDB" id="10620768at2759"/>
<dbReference type="EMBL" id="ML992702">
    <property type="protein sequence ID" value="KAF2207562.1"/>
    <property type="molecule type" value="Genomic_DNA"/>
</dbReference>
<reference evidence="1" key="1">
    <citation type="journal article" date="2020" name="Stud. Mycol.">
        <title>101 Dothideomycetes genomes: a test case for predicting lifestyles and emergence of pathogens.</title>
        <authorList>
            <person name="Haridas S."/>
            <person name="Albert R."/>
            <person name="Binder M."/>
            <person name="Bloem J."/>
            <person name="Labutti K."/>
            <person name="Salamov A."/>
            <person name="Andreopoulos B."/>
            <person name="Baker S."/>
            <person name="Barry K."/>
            <person name="Bills G."/>
            <person name="Bluhm B."/>
            <person name="Cannon C."/>
            <person name="Castanera R."/>
            <person name="Culley D."/>
            <person name="Daum C."/>
            <person name="Ezra D."/>
            <person name="Gonzalez J."/>
            <person name="Henrissat B."/>
            <person name="Kuo A."/>
            <person name="Liang C."/>
            <person name="Lipzen A."/>
            <person name="Lutzoni F."/>
            <person name="Magnuson J."/>
            <person name="Mondo S."/>
            <person name="Nolan M."/>
            <person name="Ohm R."/>
            <person name="Pangilinan J."/>
            <person name="Park H.-J."/>
            <person name="Ramirez L."/>
            <person name="Alfaro M."/>
            <person name="Sun H."/>
            <person name="Tritt A."/>
            <person name="Yoshinaga Y."/>
            <person name="Zwiers L.-H."/>
            <person name="Turgeon B."/>
            <person name="Goodwin S."/>
            <person name="Spatafora J."/>
            <person name="Crous P."/>
            <person name="Grigoriev I."/>
        </authorList>
    </citation>
    <scope>NUCLEOTIDE SEQUENCE</scope>
    <source>
        <strain evidence="1">SCOH1-5</strain>
    </source>
</reference>
<dbReference type="AlphaFoldDB" id="A0A6A6F1B8"/>